<proteinExistence type="predicted"/>
<dbReference type="Pfam" id="PF04734">
    <property type="entry name" value="Ceramidase_alk"/>
    <property type="match status" value="1"/>
</dbReference>
<reference evidence="2 3" key="1">
    <citation type="journal article" date="2007" name="Int. J. Syst. Evol. Microbiol.">
        <title>Paenibacillus ginsengarvi sp. nov., isolated from soil from ginseng cultivation.</title>
        <authorList>
            <person name="Yoon M.H."/>
            <person name="Ten L.N."/>
            <person name="Im W.T."/>
        </authorList>
    </citation>
    <scope>NUCLEOTIDE SEQUENCE [LARGE SCALE GENOMIC DNA]</scope>
    <source>
        <strain evidence="2 3">KCTC 13059</strain>
    </source>
</reference>
<dbReference type="OrthoDB" id="622550at2"/>
<evidence type="ECO:0000313" key="3">
    <source>
        <dbReference type="Proteomes" id="UP000282311"/>
    </source>
</evidence>
<dbReference type="AlphaFoldDB" id="A0A3B0C1I4"/>
<evidence type="ECO:0000259" key="1">
    <source>
        <dbReference type="Pfam" id="PF04734"/>
    </source>
</evidence>
<dbReference type="RefSeq" id="WP_120749720.1">
    <property type="nucleotide sequence ID" value="NZ_RBAH01000019.1"/>
</dbReference>
<dbReference type="Proteomes" id="UP000282311">
    <property type="component" value="Unassembled WGS sequence"/>
</dbReference>
<sequence length="427" mass="46917">MSVWLGTCKIDITPNPPVMLAGYSNRNGVFEGVHHPIYAKVLFLRQQDEETGTVRNRLLVAGDLIWWSTELTEKLRRELATRWGMGAQDILLNASHSHSGPQTSFLMPSLGLADDSYLQDLERKLLAGIETAEANLEPVTIKRGSGVCDIGVHRRKLIDGKMVTAPNTQGVTDPEVTVIRFVNGTGEAKAWIVHYTCHPTTTSANFVSSEYCGLAMEQLEREVGGGAVSLFFQGCCGDVRPPLYRDDKFYSGTDTDVQQLGARLYESVKNVLNGPMHELQPCSPQGKHVKLPLAFSSVPTLSELAAYSQSAEPHIRSWAKLLLDHPELVRPAAELDLVRMDIADGLSLLAMNAEMVVEYGLFIKDRSDKRTLPVAYSNGMIGYVSTARQLREGGYESVGSCAYFGLCSPFTEAAETAIHQKLAELIE</sequence>
<dbReference type="InterPro" id="IPR031329">
    <property type="entry name" value="NEUT/ALK_ceramidase_N"/>
</dbReference>
<organism evidence="2 3">
    <name type="scientific">Paenibacillus ginsengarvi</name>
    <dbReference type="NCBI Taxonomy" id="400777"/>
    <lineage>
        <taxon>Bacteria</taxon>
        <taxon>Bacillati</taxon>
        <taxon>Bacillota</taxon>
        <taxon>Bacilli</taxon>
        <taxon>Bacillales</taxon>
        <taxon>Paenibacillaceae</taxon>
        <taxon>Paenibacillus</taxon>
    </lineage>
</organism>
<comment type="caution">
    <text evidence="2">The sequence shown here is derived from an EMBL/GenBank/DDBJ whole genome shotgun (WGS) entry which is preliminary data.</text>
</comment>
<feature type="domain" description="Neutral/alkaline non-lysosomal ceramidase N-terminal" evidence="1">
    <location>
        <begin position="5"/>
        <end position="243"/>
    </location>
</feature>
<keyword evidence="3" id="KW-1185">Reference proteome</keyword>
<accession>A0A3B0C1I4</accession>
<evidence type="ECO:0000313" key="2">
    <source>
        <dbReference type="EMBL" id="RKN78284.1"/>
    </source>
</evidence>
<dbReference type="EMBL" id="RBAH01000019">
    <property type="protein sequence ID" value="RKN78284.1"/>
    <property type="molecule type" value="Genomic_DNA"/>
</dbReference>
<protein>
    <recommendedName>
        <fullName evidence="1">Neutral/alkaline non-lysosomal ceramidase N-terminal domain-containing protein</fullName>
    </recommendedName>
</protein>
<gene>
    <name evidence="2" type="ORF">D7M11_23555</name>
</gene>
<name>A0A3B0C1I4_9BACL</name>